<evidence type="ECO:0000256" key="1">
    <source>
        <dbReference type="ARBA" id="ARBA00022722"/>
    </source>
</evidence>
<protein>
    <submittedName>
        <fullName evidence="7">S1/P1 Nuclease</fullName>
    </submittedName>
</protein>
<keyword evidence="6" id="KW-0325">Glycoprotein</keyword>
<sequence>MFQFISTVFQAYINQNMKTTKQLTLAILLVFSINTSSFAWGAIGHYVIGKLAEWQMKPQTIERVEAILQQQSISGVGVWMDNIRSDKKYDYTYTWHWVTTADGEYDPSIQEPTGDAYSAFLQIKETLKKGGLSPEEERDQLRMLIHIVGDLHQPFHVGKPGDRGGNDVKVSFFNKETNIHAVWDTDLIEGKKMSYTEIATELQKRINPALIQQYTSKTPADWLREAAAIRPAMYDIPENNRIGYEYIYKHYHHVEERLTAAGIRLAQVLEEIYG</sequence>
<dbReference type="EMBL" id="AMGM01000005">
    <property type="protein sequence ID" value="EKB50839.1"/>
    <property type="molecule type" value="Genomic_DNA"/>
</dbReference>
<evidence type="ECO:0000256" key="2">
    <source>
        <dbReference type="ARBA" id="ARBA00022723"/>
    </source>
</evidence>
<dbReference type="GO" id="GO:0006308">
    <property type="term" value="P:DNA catabolic process"/>
    <property type="evidence" value="ECO:0007669"/>
    <property type="project" value="InterPro"/>
</dbReference>
<keyword evidence="2" id="KW-0479">Metal-binding</keyword>
<keyword evidence="1" id="KW-0540">Nuclease</keyword>
<dbReference type="Pfam" id="PF02265">
    <property type="entry name" value="S1-P1_nuclease"/>
    <property type="match status" value="1"/>
</dbReference>
<reference evidence="7 8" key="1">
    <citation type="journal article" date="2012" name="J. Bacteriol.">
        <title>Draft Genome Sequence of Cecembia lonarensis Strain LW9T, Isolated from Lonar Lake, a Haloalkaline Lake in India.</title>
        <authorList>
            <person name="Shivaji S."/>
            <person name="Ara S."/>
            <person name="Singh A."/>
            <person name="Pinnaka A.K."/>
        </authorList>
    </citation>
    <scope>NUCLEOTIDE SEQUENCE [LARGE SCALE GENOMIC DNA]</scope>
    <source>
        <strain evidence="7 8">LW9</strain>
    </source>
</reference>
<dbReference type="CDD" id="cd11010">
    <property type="entry name" value="S1-P1_nuclease"/>
    <property type="match status" value="1"/>
</dbReference>
<evidence type="ECO:0000256" key="3">
    <source>
        <dbReference type="ARBA" id="ARBA00022759"/>
    </source>
</evidence>
<gene>
    <name evidence="7" type="ORF">B879_00584</name>
</gene>
<dbReference type="GO" id="GO:0016788">
    <property type="term" value="F:hydrolase activity, acting on ester bonds"/>
    <property type="evidence" value="ECO:0007669"/>
    <property type="project" value="InterPro"/>
</dbReference>
<dbReference type="GO" id="GO:0004519">
    <property type="term" value="F:endonuclease activity"/>
    <property type="evidence" value="ECO:0007669"/>
    <property type="project" value="UniProtKB-KW"/>
</dbReference>
<dbReference type="Gene3D" id="1.10.575.10">
    <property type="entry name" value="P1 Nuclease"/>
    <property type="match status" value="1"/>
</dbReference>
<dbReference type="InterPro" id="IPR003154">
    <property type="entry name" value="S1/P1nuclease"/>
</dbReference>
<evidence type="ECO:0000256" key="5">
    <source>
        <dbReference type="ARBA" id="ARBA00023157"/>
    </source>
</evidence>
<evidence type="ECO:0000256" key="6">
    <source>
        <dbReference type="ARBA" id="ARBA00023180"/>
    </source>
</evidence>
<dbReference type="GO" id="GO:0046872">
    <property type="term" value="F:metal ion binding"/>
    <property type="evidence" value="ECO:0007669"/>
    <property type="project" value="UniProtKB-KW"/>
</dbReference>
<evidence type="ECO:0000313" key="7">
    <source>
        <dbReference type="EMBL" id="EKB50839.1"/>
    </source>
</evidence>
<organism evidence="7 8">
    <name type="scientific">Cecembia lonarensis (strain CCUG 58316 / KCTC 22772 / LW9)</name>
    <dbReference type="NCBI Taxonomy" id="1225176"/>
    <lineage>
        <taxon>Bacteria</taxon>
        <taxon>Pseudomonadati</taxon>
        <taxon>Bacteroidota</taxon>
        <taxon>Cytophagia</taxon>
        <taxon>Cytophagales</taxon>
        <taxon>Cyclobacteriaceae</taxon>
        <taxon>Cecembia</taxon>
    </lineage>
</organism>
<dbReference type="SUPFAM" id="SSF48537">
    <property type="entry name" value="Phospholipase C/P1 nuclease"/>
    <property type="match status" value="1"/>
</dbReference>
<keyword evidence="5" id="KW-1015">Disulfide bond</keyword>
<dbReference type="GO" id="GO:0003676">
    <property type="term" value="F:nucleic acid binding"/>
    <property type="evidence" value="ECO:0007669"/>
    <property type="project" value="InterPro"/>
</dbReference>
<evidence type="ECO:0000313" key="8">
    <source>
        <dbReference type="Proteomes" id="UP000004478"/>
    </source>
</evidence>
<comment type="caution">
    <text evidence="7">The sequence shown here is derived from an EMBL/GenBank/DDBJ whole genome shotgun (WGS) entry which is preliminary data.</text>
</comment>
<keyword evidence="3" id="KW-0255">Endonuclease</keyword>
<dbReference type="PANTHER" id="PTHR33146">
    <property type="entry name" value="ENDONUCLEASE 4"/>
    <property type="match status" value="1"/>
</dbReference>
<keyword evidence="4" id="KW-0378">Hydrolase</keyword>
<dbReference type="AlphaFoldDB" id="K1M3K8"/>
<evidence type="ECO:0000256" key="4">
    <source>
        <dbReference type="ARBA" id="ARBA00022801"/>
    </source>
</evidence>
<proteinExistence type="predicted"/>
<accession>K1M3K8</accession>
<dbReference type="PANTHER" id="PTHR33146:SF26">
    <property type="entry name" value="ENDONUCLEASE 4"/>
    <property type="match status" value="1"/>
</dbReference>
<dbReference type="InterPro" id="IPR008947">
    <property type="entry name" value="PLipase_C/P1_nuclease_dom_sf"/>
</dbReference>
<keyword evidence="8" id="KW-1185">Reference proteome</keyword>
<dbReference type="Proteomes" id="UP000004478">
    <property type="component" value="Unassembled WGS sequence"/>
</dbReference>
<name>K1M3K8_CECL9</name>